<evidence type="ECO:0000313" key="4">
    <source>
        <dbReference type="WBParaSite" id="DME_0000088801-mRNA-1"/>
    </source>
</evidence>
<dbReference type="Pfam" id="PF09725">
    <property type="entry name" value="Fra10Ac1"/>
    <property type="match status" value="1"/>
</dbReference>
<evidence type="ECO:0000313" key="2">
    <source>
        <dbReference type="Proteomes" id="UP000038040"/>
    </source>
</evidence>
<evidence type="ECO:0000313" key="3">
    <source>
        <dbReference type="Proteomes" id="UP000274756"/>
    </source>
</evidence>
<accession>A0A0N4U2I2</accession>
<proteinExistence type="predicted"/>
<dbReference type="PANTHER" id="PTHR11567:SF25">
    <property type="entry name" value="PROTEIN FRA10AC1"/>
    <property type="match status" value="1"/>
</dbReference>
<dbReference type="InterPro" id="IPR019129">
    <property type="entry name" value="Folate-sensitive_fs_Fra10Ac1"/>
</dbReference>
<sequence length="275" mass="33673">MKRYNELEDFESDFDYGTDDEKRKRKKLKDDELFKKPRVAGTSKAKDIFDEEHSLMERQKRRLMTMDVYSRHKELINQYYLYYPGSTSKMVRDTSKDLTDYDFLRKNHRFLWNEEELNRAAEKSWEFRLAKRYYDKLFKEYCIADLTQYRKNRIAMRWRTEQEVRSGKGQFECGDKRCSCRNDLTSWEVNFAYIENAERKNALVKLRLCPQCSTKLNFHSKRRRFEKKRKNIHKPIKKLISILKMMEIWIRPQEEVDCEKAVDDDLDEFLDDMFI</sequence>
<dbReference type="PANTHER" id="PTHR11567">
    <property type="entry name" value="ACID PHOSPHATASE-RELATED"/>
    <property type="match status" value="1"/>
</dbReference>
<protein>
    <submittedName>
        <fullName evidence="4">Protein FRA10AC1 homolog</fullName>
    </submittedName>
</protein>
<dbReference type="AlphaFoldDB" id="A0A0N4U2I2"/>
<dbReference type="Proteomes" id="UP000038040">
    <property type="component" value="Unplaced"/>
</dbReference>
<dbReference type="InterPro" id="IPR050645">
    <property type="entry name" value="Histidine_acid_phosphatase"/>
</dbReference>
<gene>
    <name evidence="1" type="ORF">DME_LOCUS5248</name>
</gene>
<dbReference type="STRING" id="318479.A0A0N4U2I2"/>
<dbReference type="EMBL" id="UYYG01001152">
    <property type="protein sequence ID" value="VDN55275.1"/>
    <property type="molecule type" value="Genomic_DNA"/>
</dbReference>
<dbReference type="WBParaSite" id="DME_0000088801-mRNA-1">
    <property type="protein sequence ID" value="DME_0000088801-mRNA-1"/>
    <property type="gene ID" value="DME_0000088801"/>
</dbReference>
<name>A0A0N4U2I2_DRAME</name>
<evidence type="ECO:0000313" key="1">
    <source>
        <dbReference type="EMBL" id="VDN55275.1"/>
    </source>
</evidence>
<dbReference type="GO" id="GO:0016791">
    <property type="term" value="F:phosphatase activity"/>
    <property type="evidence" value="ECO:0007669"/>
    <property type="project" value="TreeGrafter"/>
</dbReference>
<dbReference type="OrthoDB" id="197967at2759"/>
<reference evidence="4" key="1">
    <citation type="submission" date="2017-02" db="UniProtKB">
        <authorList>
            <consortium name="WormBaseParasite"/>
        </authorList>
    </citation>
    <scope>IDENTIFICATION</scope>
</reference>
<reference evidence="1 3" key="2">
    <citation type="submission" date="2018-11" db="EMBL/GenBank/DDBJ databases">
        <authorList>
            <consortium name="Pathogen Informatics"/>
        </authorList>
    </citation>
    <scope>NUCLEOTIDE SEQUENCE [LARGE SCALE GENOMIC DNA]</scope>
</reference>
<organism evidence="2 4">
    <name type="scientific">Dracunculus medinensis</name>
    <name type="common">Guinea worm</name>
    <dbReference type="NCBI Taxonomy" id="318479"/>
    <lineage>
        <taxon>Eukaryota</taxon>
        <taxon>Metazoa</taxon>
        <taxon>Ecdysozoa</taxon>
        <taxon>Nematoda</taxon>
        <taxon>Chromadorea</taxon>
        <taxon>Rhabditida</taxon>
        <taxon>Spirurina</taxon>
        <taxon>Dracunculoidea</taxon>
        <taxon>Dracunculidae</taxon>
        <taxon>Dracunculus</taxon>
    </lineage>
</organism>
<dbReference type="Proteomes" id="UP000274756">
    <property type="component" value="Unassembled WGS sequence"/>
</dbReference>
<keyword evidence="3" id="KW-1185">Reference proteome</keyword>